<dbReference type="Proteomes" id="UP000247515">
    <property type="component" value="Unassembled WGS sequence"/>
</dbReference>
<gene>
    <name evidence="9" type="ORF">C7400_117168</name>
</gene>
<dbReference type="InterPro" id="IPR012675">
    <property type="entry name" value="Beta-grasp_dom_sf"/>
</dbReference>
<comment type="caution">
    <text evidence="9">The sequence shown here is derived from an EMBL/GenBank/DDBJ whole genome shotgun (WGS) entry which is preliminary data.</text>
</comment>
<evidence type="ECO:0000256" key="4">
    <source>
        <dbReference type="ARBA" id="ARBA00023002"/>
    </source>
</evidence>
<dbReference type="InterPro" id="IPR017927">
    <property type="entry name" value="FAD-bd_FR_type"/>
</dbReference>
<sequence length="289" mass="31693">MPPFDAGAHINLRLGENLTRSYSLANSPVERHRYVIAVKREQEGRGGSCHVHDELRVGGEIPVEYPRHHFPLNESATHTILIAGGIGITPIISMAARLEQLGRSWELHYTARSPAHAAFLQELKKYGDRVSLYFFDGSPEPDESQSKLDIASLVTGARPGTHLYCCGPGGMISEFESLTCDRPPDTIHVERFAADGEVDMSGTFEVVLARSGERLRISENETILDVVLAHGVAVDHSCQEGVCGSCLVRVKEGVPDHHDYVLTSAERASNDRMLICCSRAKTPVLVLDI</sequence>
<dbReference type="Gene3D" id="2.40.30.10">
    <property type="entry name" value="Translation factors"/>
    <property type="match status" value="1"/>
</dbReference>
<dbReference type="SUPFAM" id="SSF52343">
    <property type="entry name" value="Ferredoxin reductase-like, C-terminal NADP-linked domain"/>
    <property type="match status" value="1"/>
</dbReference>
<dbReference type="PANTHER" id="PTHR47354:SF1">
    <property type="entry name" value="CARNITINE MONOOXYGENASE REDUCTASE SUBUNIT"/>
    <property type="match status" value="1"/>
</dbReference>
<feature type="domain" description="FAD-binding FR-type" evidence="8">
    <location>
        <begin position="1"/>
        <end position="73"/>
    </location>
</feature>
<dbReference type="Pfam" id="PF00175">
    <property type="entry name" value="NAD_binding_1"/>
    <property type="match status" value="1"/>
</dbReference>
<dbReference type="Gene3D" id="3.10.20.30">
    <property type="match status" value="1"/>
</dbReference>
<evidence type="ECO:0000313" key="9">
    <source>
        <dbReference type="EMBL" id="PXX12563.1"/>
    </source>
</evidence>
<protein>
    <submittedName>
        <fullName evidence="9">Vanillate O-demethylase ferredoxin subunit</fullName>
    </submittedName>
</protein>
<evidence type="ECO:0000256" key="3">
    <source>
        <dbReference type="ARBA" id="ARBA00022723"/>
    </source>
</evidence>
<proteinExistence type="predicted"/>
<keyword evidence="5" id="KW-0408">Iron</keyword>
<keyword evidence="2" id="KW-0001">2Fe-2S</keyword>
<evidence type="ECO:0000313" key="10">
    <source>
        <dbReference type="Proteomes" id="UP000247515"/>
    </source>
</evidence>
<keyword evidence="1" id="KW-0285">Flavoprotein</keyword>
<evidence type="ECO:0000256" key="6">
    <source>
        <dbReference type="ARBA" id="ARBA00023014"/>
    </source>
</evidence>
<keyword evidence="3" id="KW-0479">Metal-binding</keyword>
<keyword evidence="10" id="KW-1185">Reference proteome</keyword>
<keyword evidence="6" id="KW-0411">Iron-sulfur</keyword>
<evidence type="ECO:0000256" key="2">
    <source>
        <dbReference type="ARBA" id="ARBA00022714"/>
    </source>
</evidence>
<dbReference type="EMBL" id="QJJV01000017">
    <property type="protein sequence ID" value="PXX12563.1"/>
    <property type="molecule type" value="Genomic_DNA"/>
</dbReference>
<dbReference type="InterPro" id="IPR017938">
    <property type="entry name" value="Riboflavin_synthase-like_b-brl"/>
</dbReference>
<dbReference type="InterPro" id="IPR036010">
    <property type="entry name" value="2Fe-2S_ferredoxin-like_sf"/>
</dbReference>
<dbReference type="Gene3D" id="3.40.50.80">
    <property type="entry name" value="Nucleotide-binding domain of ferredoxin-NADP reductase (FNR) module"/>
    <property type="match status" value="1"/>
</dbReference>
<dbReference type="InterPro" id="IPR006058">
    <property type="entry name" value="2Fe2S_fd_BS"/>
</dbReference>
<dbReference type="InterPro" id="IPR039261">
    <property type="entry name" value="FNR_nucleotide-bd"/>
</dbReference>
<dbReference type="PROSITE" id="PS00197">
    <property type="entry name" value="2FE2S_FER_1"/>
    <property type="match status" value="1"/>
</dbReference>
<organism evidence="9 10">
    <name type="scientific">Paraburkholderia tropica</name>
    <dbReference type="NCBI Taxonomy" id="92647"/>
    <lineage>
        <taxon>Bacteria</taxon>
        <taxon>Pseudomonadati</taxon>
        <taxon>Pseudomonadota</taxon>
        <taxon>Betaproteobacteria</taxon>
        <taxon>Burkholderiales</taxon>
        <taxon>Burkholderiaceae</taxon>
        <taxon>Paraburkholderia</taxon>
    </lineage>
</organism>
<dbReference type="PROSITE" id="PS51384">
    <property type="entry name" value="FAD_FR"/>
    <property type="match status" value="1"/>
</dbReference>
<reference evidence="9 10" key="1">
    <citation type="submission" date="2018-05" db="EMBL/GenBank/DDBJ databases">
        <title>Genomic Encyclopedia of Type Strains, Phase IV (KMG-V): Genome sequencing to study the core and pangenomes of soil and plant-associated prokaryotes.</title>
        <authorList>
            <person name="Whitman W."/>
        </authorList>
    </citation>
    <scope>NUCLEOTIDE SEQUENCE [LARGE SCALE GENOMIC DNA]</scope>
    <source>
        <strain evidence="9 10">SIr-6563</strain>
    </source>
</reference>
<name>A0ABX5MJ13_9BURK</name>
<evidence type="ECO:0000256" key="5">
    <source>
        <dbReference type="ARBA" id="ARBA00023004"/>
    </source>
</evidence>
<dbReference type="Pfam" id="PF00111">
    <property type="entry name" value="Fer2"/>
    <property type="match status" value="1"/>
</dbReference>
<dbReference type="PRINTS" id="PR00409">
    <property type="entry name" value="PHDIOXRDTASE"/>
</dbReference>
<dbReference type="PANTHER" id="PTHR47354">
    <property type="entry name" value="NADH OXIDOREDUCTASE HCR"/>
    <property type="match status" value="1"/>
</dbReference>
<accession>A0ABX5MJ13</accession>
<feature type="domain" description="2Fe-2S ferredoxin-type" evidence="7">
    <location>
        <begin position="204"/>
        <end position="289"/>
    </location>
</feature>
<dbReference type="CDD" id="cd06185">
    <property type="entry name" value="PDR_like"/>
    <property type="match status" value="1"/>
</dbReference>
<dbReference type="InterPro" id="IPR050415">
    <property type="entry name" value="MRET"/>
</dbReference>
<dbReference type="SUPFAM" id="SSF63380">
    <property type="entry name" value="Riboflavin synthase domain-like"/>
    <property type="match status" value="1"/>
</dbReference>
<keyword evidence="4" id="KW-0560">Oxidoreductase</keyword>
<dbReference type="CDD" id="cd00207">
    <property type="entry name" value="fer2"/>
    <property type="match status" value="1"/>
</dbReference>
<dbReference type="SUPFAM" id="SSF54292">
    <property type="entry name" value="2Fe-2S ferredoxin-like"/>
    <property type="match status" value="1"/>
</dbReference>
<evidence type="ECO:0000259" key="8">
    <source>
        <dbReference type="PROSITE" id="PS51384"/>
    </source>
</evidence>
<dbReference type="PROSITE" id="PS51085">
    <property type="entry name" value="2FE2S_FER_2"/>
    <property type="match status" value="1"/>
</dbReference>
<evidence type="ECO:0000256" key="1">
    <source>
        <dbReference type="ARBA" id="ARBA00022630"/>
    </source>
</evidence>
<dbReference type="InterPro" id="IPR001041">
    <property type="entry name" value="2Fe-2S_ferredoxin-type"/>
</dbReference>
<evidence type="ECO:0000259" key="7">
    <source>
        <dbReference type="PROSITE" id="PS51085"/>
    </source>
</evidence>
<dbReference type="InterPro" id="IPR001433">
    <property type="entry name" value="OxRdtase_FAD/NAD-bd"/>
</dbReference>